<feature type="domain" description="J" evidence="2">
    <location>
        <begin position="9"/>
        <end position="70"/>
    </location>
</feature>
<accession>A0A934W3I6</accession>
<comment type="caution">
    <text evidence="4">The sequence shown here is derived from an EMBL/GenBank/DDBJ whole genome shotgun (WGS) entry which is preliminary data.</text>
</comment>
<proteinExistence type="predicted"/>
<name>A0A934W3I6_9MICO</name>
<feature type="region of interest" description="Disordered" evidence="1">
    <location>
        <begin position="66"/>
        <end position="112"/>
    </location>
</feature>
<dbReference type="PANTHER" id="PTHR44240">
    <property type="entry name" value="DNAJ DOMAIN (PROKARYOTIC HEAT SHOCK PROTEIN)-RELATED"/>
    <property type="match status" value="1"/>
</dbReference>
<dbReference type="PRINTS" id="PR00625">
    <property type="entry name" value="JDOMAIN"/>
</dbReference>
<protein>
    <submittedName>
        <fullName evidence="4">DnaJ domain-containing protein</fullName>
    </submittedName>
</protein>
<organism evidence="4 5">
    <name type="scientific">Lacisediminihabitans changchengi</name>
    <dbReference type="NCBI Taxonomy" id="2787634"/>
    <lineage>
        <taxon>Bacteria</taxon>
        <taxon>Bacillati</taxon>
        <taxon>Actinomycetota</taxon>
        <taxon>Actinomycetes</taxon>
        <taxon>Micrococcales</taxon>
        <taxon>Microbacteriaceae</taxon>
        <taxon>Lacisediminihabitans</taxon>
    </lineage>
</organism>
<dbReference type="InterPro" id="IPR052276">
    <property type="entry name" value="Diphthamide-biosynth_chaperone"/>
</dbReference>
<dbReference type="InterPro" id="IPR036869">
    <property type="entry name" value="J_dom_sf"/>
</dbReference>
<dbReference type="EMBL" id="JAEPES010000003">
    <property type="protein sequence ID" value="MBK4347941.1"/>
    <property type="molecule type" value="Genomic_DNA"/>
</dbReference>
<dbReference type="CDD" id="cd06257">
    <property type="entry name" value="DnaJ"/>
    <property type="match status" value="1"/>
</dbReference>
<dbReference type="PROSITE" id="PS50076">
    <property type="entry name" value="DNAJ_2"/>
    <property type="match status" value="1"/>
</dbReference>
<evidence type="ECO:0000313" key="5">
    <source>
        <dbReference type="Proteomes" id="UP000636458"/>
    </source>
</evidence>
<dbReference type="Proteomes" id="UP000636458">
    <property type="component" value="Unassembled WGS sequence"/>
</dbReference>
<gene>
    <name evidence="3" type="ORF">IV501_04760</name>
    <name evidence="4" type="ORF">IV501_09865</name>
</gene>
<dbReference type="SMART" id="SM00271">
    <property type="entry name" value="DnaJ"/>
    <property type="match status" value="1"/>
</dbReference>
<dbReference type="Pfam" id="PF00226">
    <property type="entry name" value="DnaJ"/>
    <property type="match status" value="1"/>
</dbReference>
<feature type="compositionally biased region" description="Basic and acidic residues" evidence="1">
    <location>
        <begin position="92"/>
        <end position="105"/>
    </location>
</feature>
<sequence length="321" mass="34573">MPDSPISATPYEVLRVSTTASTEELKAAYRRRLRETHPDTGGDAVSFSAVQAAWERIGTPDVRAAYDRGSRSRASAAPPGGFEQPDTSGHGWEPRSRAHQADTRPRARSYGHPGGWRRERYLTLLREWVGRGETIDDPYDPALVRSAPRALRHLLADALAEESTARTLTDLGIGFTVWHDVDTGSAEQKIDHVVLGPTGLYAVLSEDFGDVVRVRKGELLVPAGLGDRPMHDLGTRAKVVARAARVTFSALLIVVPDDELDESLLVLGAIRGATTAVVTASRVGAVLREGLPGARTVGGTELFDVRTRLQSAIRFVGVGGS</sequence>
<evidence type="ECO:0000256" key="1">
    <source>
        <dbReference type="SAM" id="MobiDB-lite"/>
    </source>
</evidence>
<dbReference type="EMBL" id="JAEPES010000001">
    <property type="protein sequence ID" value="MBK4346936.1"/>
    <property type="molecule type" value="Genomic_DNA"/>
</dbReference>
<dbReference type="AlphaFoldDB" id="A0A934W3I6"/>
<dbReference type="PANTHER" id="PTHR44240:SF10">
    <property type="entry name" value="J DOMAIN-CONTAINING PROTEIN"/>
    <property type="match status" value="1"/>
</dbReference>
<evidence type="ECO:0000259" key="2">
    <source>
        <dbReference type="PROSITE" id="PS50076"/>
    </source>
</evidence>
<keyword evidence="5" id="KW-1185">Reference proteome</keyword>
<reference evidence="4" key="1">
    <citation type="submission" date="2021-01" db="EMBL/GenBank/DDBJ databases">
        <title>Lacisediminihabitans sp. nov. strain G11-30, isolated from Antarctic Soil.</title>
        <authorList>
            <person name="Li J."/>
        </authorList>
    </citation>
    <scope>NUCLEOTIDE SEQUENCE</scope>
    <source>
        <strain evidence="4">G11-30</strain>
    </source>
</reference>
<dbReference type="Gene3D" id="1.10.287.110">
    <property type="entry name" value="DnaJ domain"/>
    <property type="match status" value="1"/>
</dbReference>
<dbReference type="SUPFAM" id="SSF46565">
    <property type="entry name" value="Chaperone J-domain"/>
    <property type="match status" value="1"/>
</dbReference>
<evidence type="ECO:0000313" key="3">
    <source>
        <dbReference type="EMBL" id="MBK4346936.1"/>
    </source>
</evidence>
<dbReference type="InterPro" id="IPR001623">
    <property type="entry name" value="DnaJ_domain"/>
</dbReference>
<dbReference type="RefSeq" id="WP_200555218.1">
    <property type="nucleotide sequence ID" value="NZ_JAEPES010000001.1"/>
</dbReference>
<evidence type="ECO:0000313" key="4">
    <source>
        <dbReference type="EMBL" id="MBK4347941.1"/>
    </source>
</evidence>